<feature type="compositionally biased region" description="Basic residues" evidence="1">
    <location>
        <begin position="140"/>
        <end position="149"/>
    </location>
</feature>
<organism evidence="2 3">
    <name type="scientific">Eumeta variegata</name>
    <name type="common">Bagworm moth</name>
    <name type="synonym">Eumeta japonica</name>
    <dbReference type="NCBI Taxonomy" id="151549"/>
    <lineage>
        <taxon>Eukaryota</taxon>
        <taxon>Metazoa</taxon>
        <taxon>Ecdysozoa</taxon>
        <taxon>Arthropoda</taxon>
        <taxon>Hexapoda</taxon>
        <taxon>Insecta</taxon>
        <taxon>Pterygota</taxon>
        <taxon>Neoptera</taxon>
        <taxon>Endopterygota</taxon>
        <taxon>Lepidoptera</taxon>
        <taxon>Glossata</taxon>
        <taxon>Ditrysia</taxon>
        <taxon>Tineoidea</taxon>
        <taxon>Psychidae</taxon>
        <taxon>Oiketicinae</taxon>
        <taxon>Eumeta</taxon>
    </lineage>
</organism>
<keyword evidence="3" id="KW-1185">Reference proteome</keyword>
<comment type="caution">
    <text evidence="2">The sequence shown here is derived from an EMBL/GenBank/DDBJ whole genome shotgun (WGS) entry which is preliminary data.</text>
</comment>
<accession>A0A4C1YZY0</accession>
<gene>
    <name evidence="2" type="ORF">EVAR_102423_1</name>
</gene>
<evidence type="ECO:0000313" key="2">
    <source>
        <dbReference type="EMBL" id="GBP80493.1"/>
    </source>
</evidence>
<dbReference type="EMBL" id="BGZK01001465">
    <property type="protein sequence ID" value="GBP80493.1"/>
    <property type="molecule type" value="Genomic_DNA"/>
</dbReference>
<name>A0A4C1YZY0_EUMVA</name>
<proteinExistence type="predicted"/>
<reference evidence="2 3" key="1">
    <citation type="journal article" date="2019" name="Commun. Biol.">
        <title>The bagworm genome reveals a unique fibroin gene that provides high tensile strength.</title>
        <authorList>
            <person name="Kono N."/>
            <person name="Nakamura H."/>
            <person name="Ohtoshi R."/>
            <person name="Tomita M."/>
            <person name="Numata K."/>
            <person name="Arakawa K."/>
        </authorList>
    </citation>
    <scope>NUCLEOTIDE SEQUENCE [LARGE SCALE GENOMIC DNA]</scope>
</reference>
<evidence type="ECO:0000313" key="3">
    <source>
        <dbReference type="Proteomes" id="UP000299102"/>
    </source>
</evidence>
<feature type="region of interest" description="Disordered" evidence="1">
    <location>
        <begin position="134"/>
        <end position="155"/>
    </location>
</feature>
<sequence>MRRQLSTVVNRRYFRRTVFHYCFDVAAVGESAAPRAPAPAPASANLCGPARVGPPPSESTRGQRPPCRPRDPLYCHTKYHGLARAHLTTDKSAGGSVLASAGCGPHRTLAVRTMVAIYNNVPYISDRVACTRSVTAGRSARPRRRRRRPPSSGRAAPLANFVTKALDDSVTRALQRRASYEIVEALMARQWGGGRGTRPPPLPRFD</sequence>
<protein>
    <submittedName>
        <fullName evidence="2">Uncharacterized protein</fullName>
    </submittedName>
</protein>
<dbReference type="Proteomes" id="UP000299102">
    <property type="component" value="Unassembled WGS sequence"/>
</dbReference>
<feature type="region of interest" description="Disordered" evidence="1">
    <location>
        <begin position="34"/>
        <end position="70"/>
    </location>
</feature>
<dbReference type="AlphaFoldDB" id="A0A4C1YZY0"/>
<evidence type="ECO:0000256" key="1">
    <source>
        <dbReference type="SAM" id="MobiDB-lite"/>
    </source>
</evidence>